<dbReference type="HOGENOM" id="CLU_136375_0_0_1"/>
<proteinExistence type="inferred from homology"/>
<gene>
    <name evidence="3" type="ORF">AGOS_AFR654W</name>
</gene>
<accession>Q752C1</accession>
<evidence type="ECO:0000259" key="2">
    <source>
        <dbReference type="Pfam" id="PF09811"/>
    </source>
</evidence>
<dbReference type="FunCoup" id="Q752C1">
    <property type="interactions" value="28"/>
</dbReference>
<dbReference type="Proteomes" id="UP000000591">
    <property type="component" value="Chromosome VI"/>
</dbReference>
<dbReference type="PANTHER" id="PTHR28532">
    <property type="entry name" value="GEO13458P1"/>
    <property type="match status" value="1"/>
</dbReference>
<comment type="similarity">
    <text evidence="1">Belongs to the LTO1 family.</text>
</comment>
<reference evidence="3 4" key="1">
    <citation type="journal article" date="2004" name="Science">
        <title>The Ashbya gossypii genome as a tool for mapping the ancient Saccharomyces cerevisiae genome.</title>
        <authorList>
            <person name="Dietrich F.S."/>
            <person name="Voegeli S."/>
            <person name="Brachat S."/>
            <person name="Lerch A."/>
            <person name="Gates K."/>
            <person name="Steiner S."/>
            <person name="Mohr C."/>
            <person name="Pohlmann R."/>
            <person name="Luedi P."/>
            <person name="Choi S."/>
            <person name="Wing R.A."/>
            <person name="Flavier A."/>
            <person name="Gaffney T.D."/>
            <person name="Philippsen P."/>
        </authorList>
    </citation>
    <scope>NUCLEOTIDE SEQUENCE [LARGE SCALE GENOMIC DNA]</scope>
    <source>
        <strain evidence="4">ATCC 10895 / CBS 109.51 / FGSC 9923 / NRRL Y-1056</strain>
    </source>
</reference>
<dbReference type="RefSeq" id="NP_986202.1">
    <property type="nucleotide sequence ID" value="NM_212338.1"/>
</dbReference>
<dbReference type="OMA" id="VGFQRFV"/>
<evidence type="ECO:0000313" key="3">
    <source>
        <dbReference type="EMBL" id="AAS54026.1"/>
    </source>
</evidence>
<dbReference type="STRING" id="284811.Q752C1"/>
<feature type="domain" description="Essential protein Yae1 N-terminal" evidence="2">
    <location>
        <begin position="17"/>
        <end position="55"/>
    </location>
</feature>
<dbReference type="InParanoid" id="Q752C1"/>
<organism evidence="3 4">
    <name type="scientific">Eremothecium gossypii (strain ATCC 10895 / CBS 109.51 / FGSC 9923 / NRRL Y-1056)</name>
    <name type="common">Yeast</name>
    <name type="synonym">Ashbya gossypii</name>
    <dbReference type="NCBI Taxonomy" id="284811"/>
    <lineage>
        <taxon>Eukaryota</taxon>
        <taxon>Fungi</taxon>
        <taxon>Dikarya</taxon>
        <taxon>Ascomycota</taxon>
        <taxon>Saccharomycotina</taxon>
        <taxon>Saccharomycetes</taxon>
        <taxon>Saccharomycetales</taxon>
        <taxon>Saccharomycetaceae</taxon>
        <taxon>Eremothecium</taxon>
    </lineage>
</organism>
<dbReference type="Pfam" id="PF09811">
    <property type="entry name" value="Yae1_N"/>
    <property type="match status" value="1"/>
</dbReference>
<evidence type="ECO:0000256" key="1">
    <source>
        <dbReference type="ARBA" id="ARBA00038090"/>
    </source>
</evidence>
<dbReference type="EMBL" id="AE016819">
    <property type="protein sequence ID" value="AAS54026.1"/>
    <property type="molecule type" value="Genomic_DNA"/>
</dbReference>
<keyword evidence="4" id="KW-1185">Reference proteome</keyword>
<dbReference type="GeneID" id="4622491"/>
<dbReference type="InterPro" id="IPR052436">
    <property type="entry name" value="LTO1_adapter"/>
</dbReference>
<dbReference type="InterPro" id="IPR019191">
    <property type="entry name" value="Essential_protein_Yae1_N"/>
</dbReference>
<dbReference type="PANTHER" id="PTHR28532:SF1">
    <property type="entry name" value="ORAL CANCER OVEREXPRESSED 1"/>
    <property type="match status" value="1"/>
</dbReference>
<dbReference type="KEGG" id="ago:AGOS_AFR654W"/>
<evidence type="ECO:0000313" key="4">
    <source>
        <dbReference type="Proteomes" id="UP000000591"/>
    </source>
</evidence>
<dbReference type="eggNOG" id="KOG4595">
    <property type="taxonomic scope" value="Eukaryota"/>
</dbReference>
<sequence>MDLDSLLSLEEQYYKEGYDEGRRENLQNNLVEGKQYGLQVGFQRYSSLGHMKGICDYLKLVLHDTPVEVTINELINMITRIPLDNSNSSATEYEQAITRVRNKFRLLLLTTQKHLKKRGLLAEDLSFDQFTTINKIIAGELRGFTTNDSEETKVTFQDQTQMW</sequence>
<reference evidence="4" key="2">
    <citation type="journal article" date="2013" name="G3 (Bethesda)">
        <title>Genomes of Ashbya fungi isolated from insects reveal four mating-type loci, numerous translocations, lack of transposons, and distinct gene duplications.</title>
        <authorList>
            <person name="Dietrich F.S."/>
            <person name="Voegeli S."/>
            <person name="Kuo S."/>
            <person name="Philippsen P."/>
        </authorList>
    </citation>
    <scope>GENOME REANNOTATION</scope>
    <source>
        <strain evidence="4">ATCC 10895 / CBS 109.51 / FGSC 9923 / NRRL Y-1056</strain>
    </source>
</reference>
<dbReference type="OrthoDB" id="48036at2759"/>
<protein>
    <submittedName>
        <fullName evidence="3">AFR654Wp</fullName>
    </submittedName>
</protein>
<dbReference type="AlphaFoldDB" id="Q752C1"/>
<name>Q752C1_EREGS</name>